<evidence type="ECO:0008006" key="3">
    <source>
        <dbReference type="Google" id="ProtNLM"/>
    </source>
</evidence>
<sequence>METESKLHHWSVVDLSISIMTHPKRRDAAEAIADRVRPHPVRLAIDPQPDGPPTALRSATVAFQQAREADSTHHLLLQDDIEVPEDFVEAARRSVELHPSSAVSLYVEWGSRTATLARMAALSGDHAVPVVNPYVPTSAVAIPHHHAIDFATFLECQARADEADDEALLRFVHSRAIETVVMVPNLVEHRSVPSIVGNDEHGLRRSVCLRHSPAFEYNDSILTPPRLIPHLAWTTGHAVIVDLANDVPANHVPTATALAQWGISERTVRTSLSEAVSAFDKGEHLAACMSGQHLQDLWVTAIAFGAILHEHRPEAMHKLDSRHEDPLVAHALGTFAPGVLRNFVDAATLWEWRSDIASFLAAGMEIGAAEGQPNMESLPAA</sequence>
<name>A0A895XTV2_9ACTN</name>
<proteinExistence type="predicted"/>
<dbReference type="RefSeq" id="WP_213172738.1">
    <property type="nucleotide sequence ID" value="NZ_CP070496.1"/>
</dbReference>
<dbReference type="KEGG" id="nav:JQS30_07515"/>
<evidence type="ECO:0000313" key="1">
    <source>
        <dbReference type="EMBL" id="QSB06729.1"/>
    </source>
</evidence>
<reference evidence="1" key="1">
    <citation type="submission" date="2021-02" db="EMBL/GenBank/DDBJ databases">
        <title>Natronoglycomyces albus gen. nov., sp. nov, a haloalkaliphilic actinobacterium from a soda solonchak soil.</title>
        <authorList>
            <person name="Sorokin D.Y."/>
            <person name="Khijniak T.V."/>
            <person name="Zakharycheva A.P."/>
            <person name="Boueva O.V."/>
            <person name="Ariskina E.V."/>
            <person name="Hahnke R.L."/>
            <person name="Bunk B."/>
            <person name="Sproer C."/>
            <person name="Schumann P."/>
            <person name="Evtushenko L.I."/>
            <person name="Kublanov I.V."/>
        </authorList>
    </citation>
    <scope>NUCLEOTIDE SEQUENCE</scope>
    <source>
        <strain evidence="1">DSM 106290</strain>
    </source>
</reference>
<evidence type="ECO:0000313" key="2">
    <source>
        <dbReference type="Proteomes" id="UP000662939"/>
    </source>
</evidence>
<keyword evidence="2" id="KW-1185">Reference proteome</keyword>
<protein>
    <recommendedName>
        <fullName evidence="3">Glycosyltransferase</fullName>
    </recommendedName>
</protein>
<dbReference type="Proteomes" id="UP000662939">
    <property type="component" value="Chromosome"/>
</dbReference>
<gene>
    <name evidence="1" type="ORF">JQS30_07515</name>
</gene>
<organism evidence="1 2">
    <name type="scientific">Natronoglycomyces albus</name>
    <dbReference type="NCBI Taxonomy" id="2811108"/>
    <lineage>
        <taxon>Bacteria</taxon>
        <taxon>Bacillati</taxon>
        <taxon>Actinomycetota</taxon>
        <taxon>Actinomycetes</taxon>
        <taxon>Glycomycetales</taxon>
        <taxon>Glycomycetaceae</taxon>
        <taxon>Natronoglycomyces</taxon>
    </lineage>
</organism>
<dbReference type="EMBL" id="CP070496">
    <property type="protein sequence ID" value="QSB06729.1"/>
    <property type="molecule type" value="Genomic_DNA"/>
</dbReference>
<dbReference type="AlphaFoldDB" id="A0A895XTV2"/>
<accession>A0A895XTV2</accession>